<dbReference type="GO" id="GO:0045087">
    <property type="term" value="P:innate immune response"/>
    <property type="evidence" value="ECO:0007669"/>
    <property type="project" value="TreeGrafter"/>
</dbReference>
<accession>A0AAE1TRP9</accession>
<dbReference type="GO" id="GO:0021556">
    <property type="term" value="P:central nervous system formation"/>
    <property type="evidence" value="ECO:0007669"/>
    <property type="project" value="TreeGrafter"/>
</dbReference>
<evidence type="ECO:0000259" key="6">
    <source>
        <dbReference type="Pfam" id="PF16077"/>
    </source>
</evidence>
<reference evidence="7" key="1">
    <citation type="submission" date="2023-11" db="EMBL/GenBank/DDBJ databases">
        <title>Genome assemblies of two species of porcelain crab, Petrolisthes cinctipes and Petrolisthes manimaculis (Anomura: Porcellanidae).</title>
        <authorList>
            <person name="Angst P."/>
        </authorList>
    </citation>
    <scope>NUCLEOTIDE SEQUENCE</scope>
    <source>
        <strain evidence="7">PB745_02</strain>
        <tissue evidence="7">Gill</tissue>
    </source>
</reference>
<gene>
    <name evidence="7" type="ORF">Pmani_032162</name>
</gene>
<dbReference type="FunFam" id="2.10.90.10:FF:000018">
    <property type="entry name" value="Spatzle 4"/>
    <property type="match status" value="1"/>
</dbReference>
<dbReference type="Proteomes" id="UP001292094">
    <property type="component" value="Unassembled WGS sequence"/>
</dbReference>
<evidence type="ECO:0000256" key="5">
    <source>
        <dbReference type="SAM" id="MobiDB-lite"/>
    </source>
</evidence>
<evidence type="ECO:0000256" key="3">
    <source>
        <dbReference type="ARBA" id="ARBA00023157"/>
    </source>
</evidence>
<feature type="domain" description="Spaetzle" evidence="6">
    <location>
        <begin position="529"/>
        <end position="619"/>
    </location>
</feature>
<name>A0AAE1TRP9_9EUCA</name>
<dbReference type="GO" id="GO:0005121">
    <property type="term" value="F:Toll binding"/>
    <property type="evidence" value="ECO:0007669"/>
    <property type="project" value="TreeGrafter"/>
</dbReference>
<keyword evidence="8" id="KW-1185">Reference proteome</keyword>
<feature type="compositionally biased region" description="Basic and acidic residues" evidence="5">
    <location>
        <begin position="227"/>
        <end position="240"/>
    </location>
</feature>
<dbReference type="AlphaFoldDB" id="A0AAE1TRP9"/>
<feature type="compositionally biased region" description="Pro residues" evidence="5">
    <location>
        <begin position="822"/>
        <end position="840"/>
    </location>
</feature>
<dbReference type="InterPro" id="IPR052444">
    <property type="entry name" value="Spz/Toll_ligand-like"/>
</dbReference>
<feature type="compositionally biased region" description="Low complexity" evidence="5">
    <location>
        <begin position="213"/>
        <end position="226"/>
    </location>
</feature>
<feature type="compositionally biased region" description="Polar residues" evidence="5">
    <location>
        <begin position="744"/>
        <end position="766"/>
    </location>
</feature>
<sequence>MKNKEEDEEKRIHSHLKVDHREGGENASGRNTGVYRVMNTPLYQLLGLSAWWACVGVAWGSYDEYMTCGSGSERYGRHYHPPHLPELPCDITKNSWCESAGTQYPWSSVRKFVYENQGLMKRMYGNQRHYNVLRAEMVNDLYDDMFEEMPRRHHQYRRPPPPQARSARYQKPSRANSLRDKKSGRAGSKHQNSHESIPKQHRTSHESHPTHRTSSQEAEATQQASEESNHRSEHESRAMKLGETPEYSTVRRHHEHTRPRIQYKIPKIHRNSEGPTIITQEPHPSSSITTTSTTTTRQTTTPTSSSEPGTTTILDDWTTTESQWYDTDDPTDESLLHHNTQPTTLPHDGLLETELMEDEGWTTTLSDSTLSSSYSTPYLDHEVESSYVSVTVPETSTSATPTSRTDILDELLEDEGYISTPLDEDDMTTLTLAVDDFEQLDGEEENLAGNLEEEEQFGGEEAIVENLKVENREQVAAGIKAETREGVVGGGMRVDDLRVEGNVREEAKTEAPTTTQESFKHQAPVRGMNACPVKEEFVAPYWANNTRGETLALLNLYPFEQYVQWERCKFEHRQMYCRAGCRCEQQYRLHKLLAFDPTNECRGIFSDWFRFPSCCVCKCYDLPSELFLSSSRRPRINSDDEDDYEYMDDEEADDEEDDDDDYDFNPAPPRRTPVANIPPQRRPRLPPRPYSHISSPSYTLRPPLPPPSSTNGQSGDEANPPPQSMFASASSQQSQTVRVKFPGGTNTHTGATQYDSPWVNTGATQQDSKRTRTFPRTNSRSTKFPGAQTREIPAGQRYPSLSQQQQQIHEHHEKISVGQPRYPMPPPGHGATQAPPPQWPPETSTLGTLDAATPHYYFNLTNYARSLMASGATDILSRIPRSAEEQQEE</sequence>
<feature type="region of interest" description="Disordered" evidence="5">
    <location>
        <begin position="633"/>
        <end position="849"/>
    </location>
</feature>
<keyword evidence="3" id="KW-1015">Disulfide bond</keyword>
<dbReference type="InterPro" id="IPR029034">
    <property type="entry name" value="Cystine-knot_cytokine"/>
</dbReference>
<feature type="region of interest" description="Disordered" evidence="5">
    <location>
        <begin position="1"/>
        <end position="28"/>
    </location>
</feature>
<comment type="subunit">
    <text evidence="1">Homodimer; disulfide-linked.</text>
</comment>
<dbReference type="EMBL" id="JAWZYT010004115">
    <property type="protein sequence ID" value="KAK4295262.1"/>
    <property type="molecule type" value="Genomic_DNA"/>
</dbReference>
<feature type="region of interest" description="Disordered" evidence="5">
    <location>
        <begin position="152"/>
        <end position="260"/>
    </location>
</feature>
<protein>
    <recommendedName>
        <fullName evidence="6">Spaetzle domain-containing protein</fullName>
    </recommendedName>
</protein>
<dbReference type="SUPFAM" id="SSF57501">
    <property type="entry name" value="Cystine-knot cytokines"/>
    <property type="match status" value="1"/>
</dbReference>
<keyword evidence="4" id="KW-0325">Glycoprotein</keyword>
<evidence type="ECO:0000256" key="2">
    <source>
        <dbReference type="ARBA" id="ARBA00022729"/>
    </source>
</evidence>
<proteinExistence type="predicted"/>
<dbReference type="GO" id="GO:0008083">
    <property type="term" value="F:growth factor activity"/>
    <property type="evidence" value="ECO:0007669"/>
    <property type="project" value="TreeGrafter"/>
</dbReference>
<dbReference type="InterPro" id="IPR032104">
    <property type="entry name" value="Spaetzle"/>
</dbReference>
<keyword evidence="2" id="KW-0732">Signal</keyword>
<feature type="compositionally biased region" description="Polar residues" evidence="5">
    <location>
        <begin position="274"/>
        <end position="283"/>
    </location>
</feature>
<evidence type="ECO:0000256" key="1">
    <source>
        <dbReference type="ARBA" id="ARBA00011748"/>
    </source>
</evidence>
<dbReference type="PANTHER" id="PTHR23199:SF5">
    <property type="entry name" value="PROTEIN SPAETZLE 4"/>
    <property type="match status" value="1"/>
</dbReference>
<evidence type="ECO:0000256" key="4">
    <source>
        <dbReference type="ARBA" id="ARBA00023180"/>
    </source>
</evidence>
<feature type="compositionally biased region" description="Low complexity" evidence="5">
    <location>
        <begin position="724"/>
        <end position="735"/>
    </location>
</feature>
<feature type="compositionally biased region" description="Low complexity" evidence="5">
    <location>
        <begin position="284"/>
        <end position="313"/>
    </location>
</feature>
<feature type="compositionally biased region" description="Basic residues" evidence="5">
    <location>
        <begin position="250"/>
        <end position="260"/>
    </location>
</feature>
<feature type="compositionally biased region" description="Acidic residues" evidence="5">
    <location>
        <begin position="639"/>
        <end position="663"/>
    </location>
</feature>
<dbReference type="GO" id="GO:0005615">
    <property type="term" value="C:extracellular space"/>
    <property type="evidence" value="ECO:0007669"/>
    <property type="project" value="UniProtKB-ARBA"/>
</dbReference>
<dbReference type="Pfam" id="PF16077">
    <property type="entry name" value="Spaetzle"/>
    <property type="match status" value="1"/>
</dbReference>
<feature type="compositionally biased region" description="Basic and acidic residues" evidence="5">
    <location>
        <begin position="192"/>
        <end position="209"/>
    </location>
</feature>
<evidence type="ECO:0000313" key="8">
    <source>
        <dbReference type="Proteomes" id="UP001292094"/>
    </source>
</evidence>
<dbReference type="PANTHER" id="PTHR23199">
    <property type="entry name" value="NEUROTROPHIN 1-RELATED"/>
    <property type="match status" value="1"/>
</dbReference>
<feature type="region of interest" description="Disordered" evidence="5">
    <location>
        <begin position="274"/>
        <end position="313"/>
    </location>
</feature>
<evidence type="ECO:0000313" key="7">
    <source>
        <dbReference type="EMBL" id="KAK4295262.1"/>
    </source>
</evidence>
<organism evidence="7 8">
    <name type="scientific">Petrolisthes manimaculis</name>
    <dbReference type="NCBI Taxonomy" id="1843537"/>
    <lineage>
        <taxon>Eukaryota</taxon>
        <taxon>Metazoa</taxon>
        <taxon>Ecdysozoa</taxon>
        <taxon>Arthropoda</taxon>
        <taxon>Crustacea</taxon>
        <taxon>Multicrustacea</taxon>
        <taxon>Malacostraca</taxon>
        <taxon>Eumalacostraca</taxon>
        <taxon>Eucarida</taxon>
        <taxon>Decapoda</taxon>
        <taxon>Pleocyemata</taxon>
        <taxon>Anomura</taxon>
        <taxon>Galatheoidea</taxon>
        <taxon>Porcellanidae</taxon>
        <taxon>Petrolisthes</taxon>
    </lineage>
</organism>
<dbReference type="Gene3D" id="2.10.90.10">
    <property type="entry name" value="Cystine-knot cytokines"/>
    <property type="match status" value="1"/>
</dbReference>
<comment type="caution">
    <text evidence="7">The sequence shown here is derived from an EMBL/GenBank/DDBJ whole genome shotgun (WGS) entry which is preliminary data.</text>
</comment>